<dbReference type="GO" id="GO:0015035">
    <property type="term" value="F:protein-disulfide reductase activity"/>
    <property type="evidence" value="ECO:0007669"/>
    <property type="project" value="InterPro"/>
</dbReference>
<name>A0A395M1C3_9BACT</name>
<evidence type="ECO:0000313" key="2">
    <source>
        <dbReference type="Proteomes" id="UP000266389"/>
    </source>
</evidence>
<organism evidence="1 2">
    <name type="scientific">Candidatus Thermochlorobacter aerophilus</name>
    <dbReference type="NCBI Taxonomy" id="1868324"/>
    <lineage>
        <taxon>Bacteria</taxon>
        <taxon>Pseudomonadati</taxon>
        <taxon>Chlorobiota</taxon>
        <taxon>Chlorobiia</taxon>
        <taxon>Chlorobiales</taxon>
        <taxon>Candidatus Thermochlorobacteriaceae</taxon>
        <taxon>Candidatus Thermochlorobacter</taxon>
    </lineage>
</organism>
<dbReference type="AlphaFoldDB" id="A0A395M1C3"/>
<dbReference type="PANTHER" id="PTHR33639:SF2">
    <property type="entry name" value="DUF393 DOMAIN-CONTAINING PROTEIN"/>
    <property type="match status" value="1"/>
</dbReference>
<accession>A0A395M1C3</accession>
<dbReference type="Proteomes" id="UP000266389">
    <property type="component" value="Unassembled WGS sequence"/>
</dbReference>
<dbReference type="InterPro" id="IPR052927">
    <property type="entry name" value="DCC_oxidoreductase"/>
</dbReference>
<proteinExistence type="predicted"/>
<dbReference type="PANTHER" id="PTHR33639">
    <property type="entry name" value="THIOL-DISULFIDE OXIDOREDUCTASE DCC"/>
    <property type="match status" value="1"/>
</dbReference>
<protein>
    <submittedName>
        <fullName evidence="1">DUF393 domain-containing protein</fullName>
    </submittedName>
</protein>
<reference evidence="1 2" key="1">
    <citation type="journal article" date="2011" name="ISME J.">
        <title>Community ecology of hot spring cyanobacterial mats: predominant populations and their functional potential.</title>
        <authorList>
            <person name="Klatt C.G."/>
            <person name="Wood J.M."/>
            <person name="Rusch D.B."/>
            <person name="Bateson M.M."/>
            <person name="Hamamura N."/>
            <person name="Heidelberg J.F."/>
            <person name="Grossman A.R."/>
            <person name="Bhaya D."/>
            <person name="Cohan F.M."/>
            <person name="Kuhl M."/>
            <person name="Bryant D.A."/>
            <person name="Ward D.M."/>
        </authorList>
    </citation>
    <scope>NUCLEOTIDE SEQUENCE [LARGE SCALE GENOMIC DNA]</scope>
    <source>
        <strain evidence="1">OS</strain>
    </source>
</reference>
<dbReference type="Pfam" id="PF04134">
    <property type="entry name" value="DCC1-like"/>
    <property type="match status" value="1"/>
</dbReference>
<gene>
    <name evidence="1" type="ORF">D0433_06175</name>
</gene>
<dbReference type="EMBL" id="PHFL01000039">
    <property type="protein sequence ID" value="RFM24567.1"/>
    <property type="molecule type" value="Genomic_DNA"/>
</dbReference>
<comment type="caution">
    <text evidence="1">The sequence shown here is derived from an EMBL/GenBank/DDBJ whole genome shotgun (WGS) entry which is preliminary data.</text>
</comment>
<dbReference type="InterPro" id="IPR007263">
    <property type="entry name" value="DCC1-like"/>
</dbReference>
<sequence>MPKPILIYDGHCNLCIRLIRWLEPLNQEGQEYRVELVPFQKADSLIVQFALKEEELRATLHFIDEQGQVYQRMAAIEKLSEKFPLLKLASPFWKAGFGDALYNAVAENRYKLFGCSETCYISEHTSRKP</sequence>
<evidence type="ECO:0000313" key="1">
    <source>
        <dbReference type="EMBL" id="RFM24567.1"/>
    </source>
</evidence>